<evidence type="ECO:0008006" key="3">
    <source>
        <dbReference type="Google" id="ProtNLM"/>
    </source>
</evidence>
<sequence>MKIARNETQWQTLIQNQQTSGLTISDYCQQHQLPSSSFYAFKKKLGLTSNSFVRAKVTQQIEFIEEQQPSITLTVGKANVSFPAATPATYLAQILRELS</sequence>
<evidence type="ECO:0000313" key="1">
    <source>
        <dbReference type="EMBL" id="SQD76779.1"/>
    </source>
</evidence>
<name>A0A330LJJ8_9GAMM</name>
<proteinExistence type="predicted"/>
<protein>
    <recommendedName>
        <fullName evidence="3">Transposase</fullName>
    </recommendedName>
</protein>
<dbReference type="EMBL" id="LS483250">
    <property type="protein sequence ID" value="SQD76779.1"/>
    <property type="molecule type" value="Genomic_DNA"/>
</dbReference>
<reference evidence="2" key="1">
    <citation type="submission" date="2018-05" db="EMBL/GenBank/DDBJ databases">
        <authorList>
            <person name="Cea G.-C."/>
            <person name="William W."/>
        </authorList>
    </citation>
    <scope>NUCLEOTIDE SEQUENCE [LARGE SCALE GENOMIC DNA]</scope>
    <source>
        <strain evidence="2">DB21MT 5</strain>
    </source>
</reference>
<dbReference type="OrthoDB" id="5769209at2"/>
<dbReference type="KEGG" id="mya:MORIYA_0301"/>
<dbReference type="Proteomes" id="UP000250163">
    <property type="component" value="Chromosome MORIYA"/>
</dbReference>
<accession>A0A330LJJ8</accession>
<dbReference type="AlphaFoldDB" id="A0A330LJJ8"/>
<dbReference type="RefSeq" id="WP_112712077.1">
    <property type="nucleotide sequence ID" value="NZ_LS483250.1"/>
</dbReference>
<organism evidence="1 2">
    <name type="scientific">Moritella yayanosii</name>
    <dbReference type="NCBI Taxonomy" id="69539"/>
    <lineage>
        <taxon>Bacteria</taxon>
        <taxon>Pseudomonadati</taxon>
        <taxon>Pseudomonadota</taxon>
        <taxon>Gammaproteobacteria</taxon>
        <taxon>Alteromonadales</taxon>
        <taxon>Moritellaceae</taxon>
        <taxon>Moritella</taxon>
    </lineage>
</organism>
<gene>
    <name evidence="1" type="ORF">MORIYA_0301</name>
</gene>
<dbReference type="NCBIfam" id="NF047593">
    <property type="entry name" value="IS66_ISAeme5_TnpA"/>
    <property type="match status" value="1"/>
</dbReference>
<keyword evidence="2" id="KW-1185">Reference proteome</keyword>
<evidence type="ECO:0000313" key="2">
    <source>
        <dbReference type="Proteomes" id="UP000250163"/>
    </source>
</evidence>